<feature type="region of interest" description="Disordered" evidence="1">
    <location>
        <begin position="175"/>
        <end position="208"/>
    </location>
</feature>
<dbReference type="RefSeq" id="WP_344608673.1">
    <property type="nucleotide sequence ID" value="NZ_BAAAHE010000047.1"/>
</dbReference>
<dbReference type="CDD" id="cd00085">
    <property type="entry name" value="HNHc"/>
    <property type="match status" value="1"/>
</dbReference>
<evidence type="ECO:0000313" key="3">
    <source>
        <dbReference type="EMBL" id="GAA0634438.1"/>
    </source>
</evidence>
<dbReference type="Pfam" id="PF02720">
    <property type="entry name" value="DUF222"/>
    <property type="match status" value="1"/>
</dbReference>
<evidence type="ECO:0000256" key="1">
    <source>
        <dbReference type="SAM" id="MobiDB-lite"/>
    </source>
</evidence>
<dbReference type="Proteomes" id="UP001500957">
    <property type="component" value="Unassembled WGS sequence"/>
</dbReference>
<dbReference type="EMBL" id="BAAAHE010000047">
    <property type="protein sequence ID" value="GAA0634438.1"/>
    <property type="molecule type" value="Genomic_DNA"/>
</dbReference>
<accession>A0ABN1H9V6</accession>
<feature type="region of interest" description="Disordered" evidence="1">
    <location>
        <begin position="444"/>
        <end position="466"/>
    </location>
</feature>
<feature type="compositionally biased region" description="Pro residues" evidence="1">
    <location>
        <begin position="457"/>
        <end position="466"/>
    </location>
</feature>
<feature type="domain" description="DUF222" evidence="2">
    <location>
        <begin position="51"/>
        <end position="360"/>
    </location>
</feature>
<sequence>MSAGVGTHPALATIASAVEDVRKVAAMLTADEAWTFTDADLELMVRAQSELDSAVAAVGVRAVREADVRGLSLADGKISTGVWLARKLDLHPAEARQRVQDADILSRKGTATVEALASGELNRDQARAVARSLRKIEPVGSAAELADAETFLLAKSRGADPSAILRLGRHIEEVIDEDGKPPAPDPDDPTGDAPAESKRAARAQRKRSLTITDLGNGLHRIRGELTDEVAALVKAALDPLAAPRPAVNGLRDERSAPQRRHDALGDVFRQFLRFGDLPAAHGVRPHLHVTASVETMAGDTGHPFARTATGEDLDIATLQRIACDAGITPIVATTLGVPLAMGREVRTATPAQWAALVARDIGCIGDGCTRPAAWCEAHHIEWWDRDEGPTDVDKMVLVCSHEHYLIHHQGWGVRMAEDGHPEMIPPTWVDPEQRPRRNAHWQLVRDGLKIPPEEPDPPSPESPRRE</sequence>
<keyword evidence="4" id="KW-1185">Reference proteome</keyword>
<organism evidence="3 4">
    <name type="scientific">Sporichthya brevicatena</name>
    <dbReference type="NCBI Taxonomy" id="171442"/>
    <lineage>
        <taxon>Bacteria</taxon>
        <taxon>Bacillati</taxon>
        <taxon>Actinomycetota</taxon>
        <taxon>Actinomycetes</taxon>
        <taxon>Sporichthyales</taxon>
        <taxon>Sporichthyaceae</taxon>
        <taxon>Sporichthya</taxon>
    </lineage>
</organism>
<protein>
    <recommendedName>
        <fullName evidence="2">DUF222 domain-containing protein</fullName>
    </recommendedName>
</protein>
<evidence type="ECO:0000313" key="4">
    <source>
        <dbReference type="Proteomes" id="UP001500957"/>
    </source>
</evidence>
<comment type="caution">
    <text evidence="3">The sequence shown here is derived from an EMBL/GenBank/DDBJ whole genome shotgun (WGS) entry which is preliminary data.</text>
</comment>
<evidence type="ECO:0000259" key="2">
    <source>
        <dbReference type="Pfam" id="PF02720"/>
    </source>
</evidence>
<dbReference type="InterPro" id="IPR003870">
    <property type="entry name" value="DUF222"/>
</dbReference>
<reference evidence="3 4" key="1">
    <citation type="journal article" date="2019" name="Int. J. Syst. Evol. Microbiol.">
        <title>The Global Catalogue of Microorganisms (GCM) 10K type strain sequencing project: providing services to taxonomists for standard genome sequencing and annotation.</title>
        <authorList>
            <consortium name="The Broad Institute Genomics Platform"/>
            <consortium name="The Broad Institute Genome Sequencing Center for Infectious Disease"/>
            <person name="Wu L."/>
            <person name="Ma J."/>
        </authorList>
    </citation>
    <scope>NUCLEOTIDE SEQUENCE [LARGE SCALE GENOMIC DNA]</scope>
    <source>
        <strain evidence="3 4">JCM 10671</strain>
    </source>
</reference>
<gene>
    <name evidence="3" type="ORF">GCM10009547_43070</name>
</gene>
<proteinExistence type="predicted"/>
<name>A0ABN1H9V6_9ACTN</name>
<dbReference type="InterPro" id="IPR003615">
    <property type="entry name" value="HNH_nuc"/>
</dbReference>